<gene>
    <name evidence="2" type="ORF">NCTC9149_04157</name>
</gene>
<protein>
    <submittedName>
        <fullName evidence="2">Uncharacterized protein</fullName>
    </submittedName>
</protein>
<organism evidence="2 3">
    <name type="scientific">Klebsiella grimontii</name>
    <dbReference type="NCBI Taxonomy" id="2058152"/>
    <lineage>
        <taxon>Bacteria</taxon>
        <taxon>Pseudomonadati</taxon>
        <taxon>Pseudomonadota</taxon>
        <taxon>Gammaproteobacteria</taxon>
        <taxon>Enterobacterales</taxon>
        <taxon>Enterobacteriaceae</taxon>
        <taxon>Klebsiella/Raoultella group</taxon>
        <taxon>Klebsiella</taxon>
    </lineage>
</organism>
<name>A0A7H4P5K6_9ENTR</name>
<sequence length="88" mass="9345">MKRGQFRTGNAQIVGGIKDDGLIKLPGVEGDFRETRKQQRIGDQPQVRMESEGGMAPNAQAVRASTSAGLASEALLPPMYSASRAKSA</sequence>
<feature type="region of interest" description="Disordered" evidence="1">
    <location>
        <begin position="33"/>
        <end position="53"/>
    </location>
</feature>
<evidence type="ECO:0000313" key="2">
    <source>
        <dbReference type="EMBL" id="STW07721.1"/>
    </source>
</evidence>
<accession>A0A7H4P5K6</accession>
<dbReference type="EMBL" id="UGMX01000002">
    <property type="protein sequence ID" value="STW07721.1"/>
    <property type="molecule type" value="Genomic_DNA"/>
</dbReference>
<comment type="caution">
    <text evidence="2">The sequence shown here is derived from an EMBL/GenBank/DDBJ whole genome shotgun (WGS) entry which is preliminary data.</text>
</comment>
<dbReference type="AlphaFoldDB" id="A0A7H4P5K6"/>
<reference evidence="2 3" key="1">
    <citation type="submission" date="2018-06" db="EMBL/GenBank/DDBJ databases">
        <authorList>
            <consortium name="Pathogen Informatics"/>
            <person name="Doyle S."/>
        </authorList>
    </citation>
    <scope>NUCLEOTIDE SEQUENCE [LARGE SCALE GENOMIC DNA]</scope>
    <source>
        <strain evidence="2 3">NCTC9149</strain>
    </source>
</reference>
<evidence type="ECO:0000256" key="1">
    <source>
        <dbReference type="SAM" id="MobiDB-lite"/>
    </source>
</evidence>
<evidence type="ECO:0000313" key="3">
    <source>
        <dbReference type="Proteomes" id="UP000254571"/>
    </source>
</evidence>
<dbReference type="Proteomes" id="UP000254571">
    <property type="component" value="Unassembled WGS sequence"/>
</dbReference>
<proteinExistence type="predicted"/>